<dbReference type="KEGG" id="acab:QRX50_33585"/>
<keyword evidence="7" id="KW-1185">Reference proteome</keyword>
<evidence type="ECO:0000313" key="7">
    <source>
        <dbReference type="Proteomes" id="UP001236014"/>
    </source>
</evidence>
<evidence type="ECO:0000259" key="5">
    <source>
        <dbReference type="PROSITE" id="PS50931"/>
    </source>
</evidence>
<proteinExistence type="inferred from homology"/>
<dbReference type="Proteomes" id="UP001236014">
    <property type="component" value="Chromosome"/>
</dbReference>
<dbReference type="Gene3D" id="3.40.190.290">
    <property type="match status" value="1"/>
</dbReference>
<dbReference type="GO" id="GO:0005829">
    <property type="term" value="C:cytosol"/>
    <property type="evidence" value="ECO:0007669"/>
    <property type="project" value="TreeGrafter"/>
</dbReference>
<dbReference type="PROSITE" id="PS50931">
    <property type="entry name" value="HTH_LYSR"/>
    <property type="match status" value="1"/>
</dbReference>
<dbReference type="InterPro" id="IPR036388">
    <property type="entry name" value="WH-like_DNA-bd_sf"/>
</dbReference>
<comment type="similarity">
    <text evidence="1">Belongs to the LysR transcriptional regulatory family.</text>
</comment>
<keyword evidence="3" id="KW-0238">DNA-binding</keyword>
<reference evidence="6 7" key="1">
    <citation type="submission" date="2023-06" db="EMBL/GenBank/DDBJ databases">
        <authorList>
            <person name="Oyuntsetseg B."/>
            <person name="Kim S.B."/>
        </authorList>
    </citation>
    <scope>NUCLEOTIDE SEQUENCE [LARGE SCALE GENOMIC DNA]</scope>
    <source>
        <strain evidence="6 7">2-15</strain>
    </source>
</reference>
<dbReference type="CDD" id="cd05466">
    <property type="entry name" value="PBP2_LTTR_substrate"/>
    <property type="match status" value="1"/>
</dbReference>
<gene>
    <name evidence="6" type="ORF">QRX50_33585</name>
</gene>
<dbReference type="PANTHER" id="PTHR30419:SF31">
    <property type="entry name" value="BLR3139 PROTEIN"/>
    <property type="match status" value="1"/>
</dbReference>
<dbReference type="InterPro" id="IPR005119">
    <property type="entry name" value="LysR_subst-bd"/>
</dbReference>
<dbReference type="GO" id="GO:0003700">
    <property type="term" value="F:DNA-binding transcription factor activity"/>
    <property type="evidence" value="ECO:0007669"/>
    <property type="project" value="InterPro"/>
</dbReference>
<dbReference type="InterPro" id="IPR036390">
    <property type="entry name" value="WH_DNA-bd_sf"/>
</dbReference>
<protein>
    <submittedName>
        <fullName evidence="6">LysR family transcriptional regulator</fullName>
    </submittedName>
</protein>
<dbReference type="PRINTS" id="PR00039">
    <property type="entry name" value="HTHLYSR"/>
</dbReference>
<keyword evidence="4" id="KW-0804">Transcription</keyword>
<dbReference type="Pfam" id="PF03466">
    <property type="entry name" value="LysR_substrate"/>
    <property type="match status" value="1"/>
</dbReference>
<accession>A0A9Y2MT02</accession>
<dbReference type="EMBL" id="CP127294">
    <property type="protein sequence ID" value="WIX76373.1"/>
    <property type="molecule type" value="Genomic_DNA"/>
</dbReference>
<dbReference type="SUPFAM" id="SSF46785">
    <property type="entry name" value="Winged helix' DNA-binding domain"/>
    <property type="match status" value="1"/>
</dbReference>
<feature type="domain" description="HTH lysR-type" evidence="5">
    <location>
        <begin position="1"/>
        <end position="57"/>
    </location>
</feature>
<evidence type="ECO:0000256" key="3">
    <source>
        <dbReference type="ARBA" id="ARBA00023125"/>
    </source>
</evidence>
<organism evidence="6 7">
    <name type="scientific">Amycolatopsis carbonis</name>
    <dbReference type="NCBI Taxonomy" id="715471"/>
    <lineage>
        <taxon>Bacteria</taxon>
        <taxon>Bacillati</taxon>
        <taxon>Actinomycetota</taxon>
        <taxon>Actinomycetes</taxon>
        <taxon>Pseudonocardiales</taxon>
        <taxon>Pseudonocardiaceae</taxon>
        <taxon>Amycolatopsis</taxon>
    </lineage>
</organism>
<dbReference type="PANTHER" id="PTHR30419">
    <property type="entry name" value="HTH-TYPE TRANSCRIPTIONAL REGULATOR YBHD"/>
    <property type="match status" value="1"/>
</dbReference>
<sequence length="165" mass="18945">MLLRQPEYLVALARERHFARAADGSHVSQPSLSAAIRKLEHELGAPIARRGRRLEGRRDAAHDPVLRTPPHARVSLESPPSREITRRLAEYELDIARTYVDDEELSTVRTYPLHEERYLLLTPRDGELAGRERVRWAEVATVPLCLLGQQMRNRRIPSSRGRCSR</sequence>
<dbReference type="SUPFAM" id="SSF53850">
    <property type="entry name" value="Periplasmic binding protein-like II"/>
    <property type="match status" value="1"/>
</dbReference>
<dbReference type="InterPro" id="IPR000847">
    <property type="entry name" value="LysR_HTH_N"/>
</dbReference>
<evidence type="ECO:0000256" key="4">
    <source>
        <dbReference type="ARBA" id="ARBA00023163"/>
    </source>
</evidence>
<dbReference type="Pfam" id="PF00126">
    <property type="entry name" value="HTH_1"/>
    <property type="match status" value="1"/>
</dbReference>
<evidence type="ECO:0000256" key="2">
    <source>
        <dbReference type="ARBA" id="ARBA00023015"/>
    </source>
</evidence>
<dbReference type="RefSeq" id="WP_285967122.1">
    <property type="nucleotide sequence ID" value="NZ_CP127294.1"/>
</dbReference>
<name>A0A9Y2MT02_9PSEU</name>
<evidence type="ECO:0000256" key="1">
    <source>
        <dbReference type="ARBA" id="ARBA00009437"/>
    </source>
</evidence>
<dbReference type="Gene3D" id="1.10.10.10">
    <property type="entry name" value="Winged helix-like DNA-binding domain superfamily/Winged helix DNA-binding domain"/>
    <property type="match status" value="1"/>
</dbReference>
<evidence type="ECO:0000313" key="6">
    <source>
        <dbReference type="EMBL" id="WIX76373.1"/>
    </source>
</evidence>
<dbReference type="InterPro" id="IPR050950">
    <property type="entry name" value="HTH-type_LysR_regulators"/>
</dbReference>
<keyword evidence="2" id="KW-0805">Transcription regulation</keyword>
<dbReference type="GO" id="GO:0003677">
    <property type="term" value="F:DNA binding"/>
    <property type="evidence" value="ECO:0007669"/>
    <property type="project" value="UniProtKB-KW"/>
</dbReference>
<dbReference type="AlphaFoldDB" id="A0A9Y2MT02"/>